<protein>
    <submittedName>
        <fullName evidence="1">Uncharacterized protein</fullName>
    </submittedName>
</protein>
<organism evidence="1 2">
    <name type="scientific">Crangon crangon nudivirus</name>
    <dbReference type="NCBI Taxonomy" id="2880838"/>
    <lineage>
        <taxon>Viruses</taxon>
        <taxon>Viruses incertae sedis</taxon>
        <taxon>Naldaviricetes</taxon>
        <taxon>Lefavirales</taxon>
        <taxon>Nudiviridae</taxon>
        <taxon>Gammanudivirus</taxon>
        <taxon>Gammanudivirus cracrangonis</taxon>
    </lineage>
</organism>
<sequence length="139" mass="16018">MASIYFADLKGNIGTDLYRTIQHIATTNSWSYIEKATGNVQSYHHDYILSIGDIVADLQRRIFIIIAYVDVSMSQLTNYNWALYICNILSIYNIPIDDTINIHFTNMNNRLIDTQTYNSHASQIHNILGDIRPYTVQII</sequence>
<evidence type="ECO:0000313" key="1">
    <source>
        <dbReference type="EMBL" id="UBZ25567.1"/>
    </source>
</evidence>
<keyword evidence="2" id="KW-1185">Reference proteome</keyword>
<gene>
    <name evidence="1" type="ORF">CcNV_082</name>
</gene>
<name>A0AAE9BZS7_9VIRU</name>
<proteinExistence type="predicted"/>
<accession>A0AAE9BZS7</accession>
<dbReference type="Proteomes" id="UP000831195">
    <property type="component" value="Segment"/>
</dbReference>
<reference evidence="1" key="1">
    <citation type="journal article" date="2021" name="Viruses">
        <title>Identification and Full Characterisation of Two Novel Crustacean Infecting Members of the Family Nudiviridae Provides Support for Two Subfamilies.</title>
        <authorList>
            <person name="Bateman K.S."/>
            <person name="Kerr R."/>
            <person name="Stentiford G.D."/>
            <person name="Bean T.P."/>
            <person name="Hooper C."/>
            <person name="Van Eynde B."/>
            <person name="Delbare D."/>
            <person name="Bojko J."/>
            <person name="Christiaens O."/>
            <person name="Taning C.N.T."/>
            <person name="Smagghe G."/>
            <person name="van Oers M.M."/>
            <person name="van Aerle R."/>
        </authorList>
    </citation>
    <scope>NUCLEOTIDE SEQUENCE</scope>
    <source>
        <strain evidence="1">AN1</strain>
    </source>
</reference>
<evidence type="ECO:0000313" key="2">
    <source>
        <dbReference type="Proteomes" id="UP000831195"/>
    </source>
</evidence>
<dbReference type="EMBL" id="MZ311577">
    <property type="protein sequence ID" value="UBZ25567.1"/>
    <property type="molecule type" value="Genomic_DNA"/>
</dbReference>